<proteinExistence type="predicted"/>
<feature type="region of interest" description="Disordered" evidence="1">
    <location>
        <begin position="87"/>
        <end position="110"/>
    </location>
</feature>
<accession>A0A0E0Q4I1</accession>
<dbReference type="HOGENOM" id="CLU_2281987_0_0_1"/>
<reference evidence="3" key="1">
    <citation type="submission" date="2013-06" db="EMBL/GenBank/DDBJ databases">
        <authorList>
            <person name="Zhao Q."/>
        </authorList>
    </citation>
    <scope>NUCLEOTIDE SEQUENCE</scope>
    <source>
        <strain evidence="3">cv. W1943</strain>
    </source>
</reference>
<sequence>MQQGNGWYPPCQKDAISNREKPTVPTQNSAIWTQAFGRTTATPAHHATVNDRQVNSWAVRSLAGPESDAARALPGLVESMEAKGISGSWSVEKGGGEWVKSEDSEDIINL</sequence>
<evidence type="ECO:0000313" key="3">
    <source>
        <dbReference type="Proteomes" id="UP000008022"/>
    </source>
</evidence>
<dbReference type="Proteomes" id="UP000008022">
    <property type="component" value="Unassembled WGS sequence"/>
</dbReference>
<organism evidence="2 3">
    <name type="scientific">Oryza rufipogon</name>
    <name type="common">Brownbeard rice</name>
    <name type="synonym">Asian wild rice</name>
    <dbReference type="NCBI Taxonomy" id="4529"/>
    <lineage>
        <taxon>Eukaryota</taxon>
        <taxon>Viridiplantae</taxon>
        <taxon>Streptophyta</taxon>
        <taxon>Embryophyta</taxon>
        <taxon>Tracheophyta</taxon>
        <taxon>Spermatophyta</taxon>
        <taxon>Magnoliopsida</taxon>
        <taxon>Liliopsida</taxon>
        <taxon>Poales</taxon>
        <taxon>Poaceae</taxon>
        <taxon>BOP clade</taxon>
        <taxon>Oryzoideae</taxon>
        <taxon>Oryzeae</taxon>
        <taxon>Oryzinae</taxon>
        <taxon>Oryza</taxon>
    </lineage>
</organism>
<keyword evidence="3" id="KW-1185">Reference proteome</keyword>
<protein>
    <submittedName>
        <fullName evidence="2">Uncharacterized protein</fullName>
    </submittedName>
</protein>
<dbReference type="Gramene" id="ORUFI07G04000.1">
    <property type="protein sequence ID" value="ORUFI07G04000.1"/>
    <property type="gene ID" value="ORUFI07G04000"/>
</dbReference>
<dbReference type="AlphaFoldDB" id="A0A0E0Q4I1"/>
<name>A0A0E0Q4I1_ORYRU</name>
<evidence type="ECO:0000313" key="2">
    <source>
        <dbReference type="EnsemblPlants" id="ORUFI07G04000.1"/>
    </source>
</evidence>
<feature type="region of interest" description="Disordered" evidence="1">
    <location>
        <begin position="1"/>
        <end position="26"/>
    </location>
</feature>
<dbReference type="OMA" id="HATVNDR"/>
<dbReference type="EnsemblPlants" id="ORUFI07G04000.1">
    <property type="protein sequence ID" value="ORUFI07G04000.1"/>
    <property type="gene ID" value="ORUFI07G04000"/>
</dbReference>
<evidence type="ECO:0000256" key="1">
    <source>
        <dbReference type="SAM" id="MobiDB-lite"/>
    </source>
</evidence>
<reference evidence="2" key="2">
    <citation type="submission" date="2015-06" db="UniProtKB">
        <authorList>
            <consortium name="EnsemblPlants"/>
        </authorList>
    </citation>
    <scope>IDENTIFICATION</scope>
</reference>